<name>A0AAF1KRB1_9PROT</name>
<keyword evidence="2" id="KW-0238">DNA-binding</keyword>
<sequence length="224" mass="24001">MTPIATRHLAATRSIPAAVAEALREGILTGLLPAGTQLKQGHLARHFGTSHAPVREALHTLAGEGLLIATRHRGIAVAPANAADLTEITELRALLEGHALRLSVPSLTATDLAEAAAVLNEAEAAPPDTALQADLHWQFHRALLRRAERPRVLAQIESLHIAVSRYLLPAWTAVGLSIGWVASHRELLTLAVRGEAAKAADRNATQIEQARERVAAWLAQQERA</sequence>
<dbReference type="InterPro" id="IPR036390">
    <property type="entry name" value="WH_DNA-bd_sf"/>
</dbReference>
<evidence type="ECO:0000313" key="6">
    <source>
        <dbReference type="Proteomes" id="UP001196068"/>
    </source>
</evidence>
<dbReference type="InterPro" id="IPR000524">
    <property type="entry name" value="Tscrpt_reg_HTH_GntR"/>
</dbReference>
<evidence type="ECO:0000259" key="4">
    <source>
        <dbReference type="PROSITE" id="PS50949"/>
    </source>
</evidence>
<dbReference type="GO" id="GO:0003700">
    <property type="term" value="F:DNA-binding transcription factor activity"/>
    <property type="evidence" value="ECO:0007669"/>
    <property type="project" value="InterPro"/>
</dbReference>
<dbReference type="EMBL" id="JAAEDH010000002">
    <property type="protein sequence ID" value="MBR0654072.1"/>
    <property type="molecule type" value="Genomic_DNA"/>
</dbReference>
<dbReference type="InterPro" id="IPR036388">
    <property type="entry name" value="WH-like_DNA-bd_sf"/>
</dbReference>
<keyword evidence="6" id="KW-1185">Reference proteome</keyword>
<evidence type="ECO:0000256" key="3">
    <source>
        <dbReference type="ARBA" id="ARBA00023163"/>
    </source>
</evidence>
<accession>A0AAF1KRB1</accession>
<dbReference type="SMART" id="SM00895">
    <property type="entry name" value="FCD"/>
    <property type="match status" value="1"/>
</dbReference>
<dbReference type="InterPro" id="IPR011711">
    <property type="entry name" value="GntR_C"/>
</dbReference>
<protein>
    <submittedName>
        <fullName evidence="5">GntR family transcriptional regulator</fullName>
    </submittedName>
</protein>
<dbReference type="PROSITE" id="PS50949">
    <property type="entry name" value="HTH_GNTR"/>
    <property type="match status" value="1"/>
</dbReference>
<dbReference type="InterPro" id="IPR008920">
    <property type="entry name" value="TF_FadR/GntR_C"/>
</dbReference>
<dbReference type="Gene3D" id="1.20.120.530">
    <property type="entry name" value="GntR ligand-binding domain-like"/>
    <property type="match status" value="1"/>
</dbReference>
<reference evidence="5" key="1">
    <citation type="submission" date="2020-01" db="EMBL/GenBank/DDBJ databases">
        <authorList>
            <person name="Rat A."/>
        </authorList>
    </citation>
    <scope>NUCLEOTIDE SEQUENCE</scope>
    <source>
        <strain evidence="5">LMG 28251</strain>
    </source>
</reference>
<dbReference type="Proteomes" id="UP001196068">
    <property type="component" value="Unassembled WGS sequence"/>
</dbReference>
<evidence type="ECO:0000256" key="1">
    <source>
        <dbReference type="ARBA" id="ARBA00023015"/>
    </source>
</evidence>
<dbReference type="Pfam" id="PF07729">
    <property type="entry name" value="FCD"/>
    <property type="match status" value="1"/>
</dbReference>
<keyword evidence="1" id="KW-0805">Transcription regulation</keyword>
<dbReference type="PANTHER" id="PTHR43537:SF41">
    <property type="entry name" value="TRANSCRIPTIONAL REGULATORY PROTEIN"/>
    <property type="match status" value="1"/>
</dbReference>
<evidence type="ECO:0000313" key="5">
    <source>
        <dbReference type="EMBL" id="MBR0654072.1"/>
    </source>
</evidence>
<reference evidence="5" key="2">
    <citation type="journal article" date="2021" name="Syst. Appl. Microbiol.">
        <title>Roseomonas hellenica sp. nov., isolated from roots of wild-growing Alkanna tinctoria.</title>
        <authorList>
            <person name="Rat A."/>
            <person name="Naranjo H.D."/>
            <person name="Lebbe L."/>
            <person name="Cnockaert M."/>
            <person name="Krigas N."/>
            <person name="Grigoriadou K."/>
            <person name="Maloupa E."/>
            <person name="Willems A."/>
        </authorList>
    </citation>
    <scope>NUCLEOTIDE SEQUENCE</scope>
    <source>
        <strain evidence="5">LMG 28251</strain>
    </source>
</reference>
<dbReference type="RefSeq" id="WP_211872776.1">
    <property type="nucleotide sequence ID" value="NZ_JAAEDH010000002.1"/>
</dbReference>
<gene>
    <name evidence="5" type="ORF">GXW79_03160</name>
</gene>
<dbReference type="SUPFAM" id="SSF48008">
    <property type="entry name" value="GntR ligand-binding domain-like"/>
    <property type="match status" value="1"/>
</dbReference>
<organism evidence="5 6">
    <name type="scientific">Plastoroseomonas arctica</name>
    <dbReference type="NCBI Taxonomy" id="1509237"/>
    <lineage>
        <taxon>Bacteria</taxon>
        <taxon>Pseudomonadati</taxon>
        <taxon>Pseudomonadota</taxon>
        <taxon>Alphaproteobacteria</taxon>
        <taxon>Acetobacterales</taxon>
        <taxon>Acetobacteraceae</taxon>
        <taxon>Plastoroseomonas</taxon>
    </lineage>
</organism>
<dbReference type="PANTHER" id="PTHR43537">
    <property type="entry name" value="TRANSCRIPTIONAL REGULATOR, GNTR FAMILY"/>
    <property type="match status" value="1"/>
</dbReference>
<proteinExistence type="predicted"/>
<dbReference type="AlphaFoldDB" id="A0AAF1KRB1"/>
<feature type="domain" description="HTH gntR-type" evidence="4">
    <location>
        <begin position="13"/>
        <end position="80"/>
    </location>
</feature>
<comment type="caution">
    <text evidence="5">The sequence shown here is derived from an EMBL/GenBank/DDBJ whole genome shotgun (WGS) entry which is preliminary data.</text>
</comment>
<dbReference type="SUPFAM" id="SSF46785">
    <property type="entry name" value="Winged helix' DNA-binding domain"/>
    <property type="match status" value="1"/>
</dbReference>
<dbReference type="Pfam" id="PF00392">
    <property type="entry name" value="GntR"/>
    <property type="match status" value="1"/>
</dbReference>
<dbReference type="SMART" id="SM00345">
    <property type="entry name" value="HTH_GNTR"/>
    <property type="match status" value="1"/>
</dbReference>
<dbReference type="GO" id="GO:0003677">
    <property type="term" value="F:DNA binding"/>
    <property type="evidence" value="ECO:0007669"/>
    <property type="project" value="UniProtKB-KW"/>
</dbReference>
<keyword evidence="3" id="KW-0804">Transcription</keyword>
<dbReference type="Gene3D" id="1.10.10.10">
    <property type="entry name" value="Winged helix-like DNA-binding domain superfamily/Winged helix DNA-binding domain"/>
    <property type="match status" value="1"/>
</dbReference>
<evidence type="ECO:0000256" key="2">
    <source>
        <dbReference type="ARBA" id="ARBA00023125"/>
    </source>
</evidence>